<reference evidence="5" key="1">
    <citation type="submission" date="2018-02" db="EMBL/GenBank/DDBJ databases">
        <authorList>
            <person name="Hausmann B."/>
        </authorList>
    </citation>
    <scope>NUCLEOTIDE SEQUENCE [LARGE SCALE GENOMIC DNA]</scope>
    <source>
        <strain evidence="5">Peat soil MAG SbA1</strain>
    </source>
</reference>
<dbReference type="Pfam" id="PF00753">
    <property type="entry name" value="Lactamase_B"/>
    <property type="match status" value="1"/>
</dbReference>
<feature type="domain" description="Beta-Casp" evidence="3">
    <location>
        <begin position="265"/>
        <end position="390"/>
    </location>
</feature>
<dbReference type="Gene3D" id="3.60.15.10">
    <property type="entry name" value="Ribonuclease Z/Hydroxyacylglutathione hydrolase-like"/>
    <property type="match status" value="1"/>
</dbReference>
<dbReference type="InterPro" id="IPR036866">
    <property type="entry name" value="RibonucZ/Hydroxyglut_hydro"/>
</dbReference>
<dbReference type="PANTHER" id="PTHR11203">
    <property type="entry name" value="CLEAVAGE AND POLYADENYLATION SPECIFICITY FACTOR FAMILY MEMBER"/>
    <property type="match status" value="1"/>
</dbReference>
<protein>
    <submittedName>
        <fullName evidence="4">Beta-lactamase-like protein</fullName>
    </submittedName>
</protein>
<dbReference type="CDD" id="cd16295">
    <property type="entry name" value="TTHA0252-CPSF-like_MBL-fold"/>
    <property type="match status" value="1"/>
</dbReference>
<dbReference type="SMART" id="SM00849">
    <property type="entry name" value="Lactamase_B"/>
    <property type="match status" value="1"/>
</dbReference>
<keyword evidence="1" id="KW-0378">Hydrolase</keyword>
<dbReference type="PANTHER" id="PTHR11203:SF37">
    <property type="entry name" value="INTEGRATOR COMPLEX SUBUNIT 11"/>
    <property type="match status" value="1"/>
</dbReference>
<evidence type="ECO:0000259" key="3">
    <source>
        <dbReference type="SMART" id="SM01027"/>
    </source>
</evidence>
<feature type="domain" description="Metallo-beta-lactamase" evidence="2">
    <location>
        <begin position="14"/>
        <end position="232"/>
    </location>
</feature>
<evidence type="ECO:0000313" key="4">
    <source>
        <dbReference type="EMBL" id="SPF38881.1"/>
    </source>
</evidence>
<dbReference type="InterPro" id="IPR011108">
    <property type="entry name" value="RMMBL"/>
</dbReference>
<dbReference type="Pfam" id="PF07521">
    <property type="entry name" value="RMMBL"/>
    <property type="match status" value="1"/>
</dbReference>
<gene>
    <name evidence="4" type="ORF">SBA1_210027</name>
</gene>
<dbReference type="InterPro" id="IPR022712">
    <property type="entry name" value="Beta_Casp"/>
</dbReference>
<dbReference type="Gene3D" id="3.40.50.10890">
    <property type="match status" value="1"/>
</dbReference>
<accession>A0A2U3KGT5</accession>
<dbReference type="Proteomes" id="UP000238701">
    <property type="component" value="Unassembled WGS sequence"/>
</dbReference>
<organism evidence="4 5">
    <name type="scientific">Candidatus Sulfotelmatobacter kueseliae</name>
    <dbReference type="NCBI Taxonomy" id="2042962"/>
    <lineage>
        <taxon>Bacteria</taxon>
        <taxon>Pseudomonadati</taxon>
        <taxon>Acidobacteriota</taxon>
        <taxon>Terriglobia</taxon>
        <taxon>Terriglobales</taxon>
        <taxon>Candidatus Korobacteraceae</taxon>
        <taxon>Candidatus Sulfotelmatobacter</taxon>
    </lineage>
</organism>
<name>A0A2U3KGT5_9BACT</name>
<evidence type="ECO:0000313" key="5">
    <source>
        <dbReference type="Proteomes" id="UP000238701"/>
    </source>
</evidence>
<evidence type="ECO:0000256" key="1">
    <source>
        <dbReference type="ARBA" id="ARBA00022801"/>
    </source>
</evidence>
<dbReference type="GO" id="GO:0016787">
    <property type="term" value="F:hydrolase activity"/>
    <property type="evidence" value="ECO:0007669"/>
    <property type="project" value="UniProtKB-KW"/>
</dbReference>
<dbReference type="EMBL" id="OMOD01000113">
    <property type="protein sequence ID" value="SPF38881.1"/>
    <property type="molecule type" value="Genomic_DNA"/>
</dbReference>
<dbReference type="InterPro" id="IPR001279">
    <property type="entry name" value="Metallo-B-lactamas"/>
</dbReference>
<sequence length="480" mass="53028">MAYIQFLGAAGTVTGSKHLINAGDPSGKNGFKVLIDCGLFQGPKEWRERNWRDTPVPAKEINAVILTHAHLDHCGWIPRLVKEGFRGPIYATPPTIDLCGIILPDSGHLQEEDAAFYNKTKKSKHDPALPLYTLEESQSSLQYFKPVQVGENVTLSSEISFRFVRAAHILGSCMAEIALNSSGQARRLLFTGDIGRVLDHAVAPGKVVHSGPAEGEVADLVVMESTYGNRQHPKDDPLPELAELISTAAKRGGSVVVPAFAIERTQKFVFILKHLMEEGQIPRLPVFCDSPMAIKAVEIFLKHDEEYSDDTRDMICRYGSPLQWPGFTFAETAEESKKINAVLTPCIIISSSGMVTGGRILHHLAQRLPDPKNLVLFIGFQAPGTRGFTIKSKSDSKSEEVKIYGDLVPIRAQVAALEQFSDHADPPELLEWLRTFRNQPATTYLVHGEPDASAQLRDVMTKELGWNVEVAQYLEKVEVK</sequence>
<dbReference type="AlphaFoldDB" id="A0A2U3KGT5"/>
<dbReference type="Pfam" id="PF10996">
    <property type="entry name" value="Beta-Casp"/>
    <property type="match status" value="1"/>
</dbReference>
<dbReference type="SMART" id="SM01027">
    <property type="entry name" value="Beta-Casp"/>
    <property type="match status" value="1"/>
</dbReference>
<dbReference type="SUPFAM" id="SSF56281">
    <property type="entry name" value="Metallo-hydrolase/oxidoreductase"/>
    <property type="match status" value="1"/>
</dbReference>
<dbReference type="InterPro" id="IPR050698">
    <property type="entry name" value="MBL"/>
</dbReference>
<evidence type="ECO:0000259" key="2">
    <source>
        <dbReference type="SMART" id="SM00849"/>
    </source>
</evidence>
<proteinExistence type="predicted"/>
<dbReference type="GO" id="GO:0004521">
    <property type="term" value="F:RNA endonuclease activity"/>
    <property type="evidence" value="ECO:0007669"/>
    <property type="project" value="TreeGrafter"/>
</dbReference>